<evidence type="ECO:0008006" key="4">
    <source>
        <dbReference type="Google" id="ProtNLM"/>
    </source>
</evidence>
<evidence type="ECO:0000313" key="3">
    <source>
        <dbReference type="Proteomes" id="UP000322822"/>
    </source>
</evidence>
<feature type="transmembrane region" description="Helical" evidence="1">
    <location>
        <begin position="409"/>
        <end position="429"/>
    </location>
</feature>
<evidence type="ECO:0000256" key="1">
    <source>
        <dbReference type="SAM" id="Phobius"/>
    </source>
</evidence>
<feature type="transmembrane region" description="Helical" evidence="1">
    <location>
        <begin position="209"/>
        <end position="230"/>
    </location>
</feature>
<keyword evidence="1" id="KW-0472">Membrane</keyword>
<evidence type="ECO:0000313" key="2">
    <source>
        <dbReference type="EMBL" id="QET02611.1"/>
    </source>
</evidence>
<feature type="transmembrane region" description="Helical" evidence="1">
    <location>
        <begin position="275"/>
        <end position="291"/>
    </location>
</feature>
<feature type="transmembrane region" description="Helical" evidence="1">
    <location>
        <begin position="382"/>
        <end position="402"/>
    </location>
</feature>
<feature type="transmembrane region" description="Helical" evidence="1">
    <location>
        <begin position="119"/>
        <end position="137"/>
    </location>
</feature>
<organism evidence="2 3">
    <name type="scientific">Cupriavidus pauculus</name>
    <dbReference type="NCBI Taxonomy" id="82633"/>
    <lineage>
        <taxon>Bacteria</taxon>
        <taxon>Pseudomonadati</taxon>
        <taxon>Pseudomonadota</taxon>
        <taxon>Betaproteobacteria</taxon>
        <taxon>Burkholderiales</taxon>
        <taxon>Burkholderiaceae</taxon>
        <taxon>Cupriavidus</taxon>
    </lineage>
</organism>
<keyword evidence="1" id="KW-0812">Transmembrane</keyword>
<feature type="transmembrane region" description="Helical" evidence="1">
    <location>
        <begin position="89"/>
        <end position="113"/>
    </location>
</feature>
<feature type="transmembrane region" description="Helical" evidence="1">
    <location>
        <begin position="300"/>
        <end position="319"/>
    </location>
</feature>
<feature type="transmembrane region" description="Helical" evidence="1">
    <location>
        <begin position="360"/>
        <end position="376"/>
    </location>
</feature>
<dbReference type="OrthoDB" id="8914038at2"/>
<keyword evidence="1" id="KW-1133">Transmembrane helix</keyword>
<sequence>MREAAVRQPALSPGVRVALVASAAASLAILGWILWFCRFGLDFADEGYYLVSIAAPDRYTVSPTQFGFVYHPLYLLVHGGIAALRQGNILLTFGLTWWVAAVCLAEIFGAAAMPRWSRWIVAAAFATVSLMFLRLWLPTPSYNWLAFQGVMVTVAGMLLAQREASPRSVAGWIVIGLGGTLVFLAKPTTAAVTGACVLIYLAIAGKLRWRMLAIAVATAAAGCVMAALAIDGSLTGFVHRLQQGAANASRLNTGYSMLKMLRIDAFELDPKSREALAWGVMFIGGAAYLLSSRLAIVRGLGLLLVLAALVADAVIVLGIPEKPTEFGEFQHLMLLAVPLATILLALLLPHSPLRAISRRHWALFVVFILLPHGFAFGTSNNYWWFACLVGIFWILGALVLLAPATARRGVVGLLLPLAIGAQLIVVTQVHSGMQGPYYQPLPLDKDDYRVDLGARGGVLRLAPTHGKYTTDAIDAARKAGFAYDTPMIDLTGHSPGLLFVIGARSTGQAWITGNYPGYTGSEAIARDILAGVSCDELARAWILAEPDGPVKLSGALLKHFGASIETDYDVVGRFETAPVVGGFTPVKTQQYLKPRRPFEVARAACEGARRGVDIEEQHP</sequence>
<name>A0A5P2H3L7_9BURK</name>
<dbReference type="AlphaFoldDB" id="A0A5P2H3L7"/>
<reference evidence="2 3" key="1">
    <citation type="submission" date="2019-09" db="EMBL/GenBank/DDBJ databases">
        <title>FDA dAtabase for Regulatory Grade micrObial Sequences (FDA-ARGOS): Supporting development and validation of Infectious Disease Dx tests.</title>
        <authorList>
            <person name="Sciortino C."/>
            <person name="Tallon L."/>
            <person name="Sadzewicz L."/>
            <person name="Vavikolanu K."/>
            <person name="Mehta A."/>
            <person name="Aluvathingal J."/>
            <person name="Nadendla S."/>
            <person name="Nandy P."/>
            <person name="Geyer C."/>
            <person name="Yan Y."/>
            <person name="Sichtig H."/>
        </authorList>
    </citation>
    <scope>NUCLEOTIDE SEQUENCE [LARGE SCALE GENOMIC DNA]</scope>
    <source>
        <strain evidence="2 3">FDAARGOS_664</strain>
    </source>
</reference>
<dbReference type="RefSeq" id="WP_150372642.1">
    <property type="nucleotide sequence ID" value="NZ_CP044065.1"/>
</dbReference>
<feature type="transmembrane region" description="Helical" evidence="1">
    <location>
        <begin position="17"/>
        <end position="41"/>
    </location>
</feature>
<dbReference type="EMBL" id="CP044065">
    <property type="protein sequence ID" value="QET02611.1"/>
    <property type="molecule type" value="Genomic_DNA"/>
</dbReference>
<feature type="transmembrane region" description="Helical" evidence="1">
    <location>
        <begin position="144"/>
        <end position="160"/>
    </location>
</feature>
<dbReference type="Proteomes" id="UP000322822">
    <property type="component" value="Chromosome 1"/>
</dbReference>
<proteinExistence type="predicted"/>
<feature type="transmembrane region" description="Helical" evidence="1">
    <location>
        <begin position="172"/>
        <end position="202"/>
    </location>
</feature>
<feature type="transmembrane region" description="Helical" evidence="1">
    <location>
        <begin position="331"/>
        <end position="348"/>
    </location>
</feature>
<protein>
    <recommendedName>
        <fullName evidence="4">Glycosyltransferase RgtA/B/C/D-like domain-containing protein</fullName>
    </recommendedName>
</protein>
<accession>A0A5P2H3L7</accession>
<gene>
    <name evidence="2" type="ORF">FOB72_11550</name>
</gene>